<keyword evidence="6 8" id="KW-1133">Transmembrane helix</keyword>
<dbReference type="AlphaFoldDB" id="A0A0G0HBT0"/>
<evidence type="ECO:0000256" key="6">
    <source>
        <dbReference type="ARBA" id="ARBA00022989"/>
    </source>
</evidence>
<feature type="transmembrane region" description="Helical" evidence="8">
    <location>
        <begin position="407"/>
        <end position="425"/>
    </location>
</feature>
<comment type="subcellular location">
    <subcellularLocation>
        <location evidence="1">Cell membrane</location>
        <topology evidence="1">Multi-pass membrane protein</topology>
    </subcellularLocation>
</comment>
<evidence type="ECO:0000313" key="10">
    <source>
        <dbReference type="EMBL" id="KKQ09569.1"/>
    </source>
</evidence>
<evidence type="ECO:0000256" key="2">
    <source>
        <dbReference type="ARBA" id="ARBA00022475"/>
    </source>
</evidence>
<evidence type="ECO:0000256" key="5">
    <source>
        <dbReference type="ARBA" id="ARBA00022692"/>
    </source>
</evidence>
<dbReference type="InterPro" id="IPR038731">
    <property type="entry name" value="RgtA/B/C-like"/>
</dbReference>
<organism evidence="10 11">
    <name type="scientific">Candidatus Daviesbacteria bacterium GW2011_GWB1_36_5</name>
    <dbReference type="NCBI Taxonomy" id="1618426"/>
    <lineage>
        <taxon>Bacteria</taxon>
        <taxon>Candidatus Daviesiibacteriota</taxon>
    </lineage>
</organism>
<feature type="transmembrane region" description="Helical" evidence="8">
    <location>
        <begin position="437"/>
        <end position="456"/>
    </location>
</feature>
<feature type="transmembrane region" description="Helical" evidence="8">
    <location>
        <begin position="199"/>
        <end position="228"/>
    </location>
</feature>
<evidence type="ECO:0000313" key="11">
    <source>
        <dbReference type="Proteomes" id="UP000034492"/>
    </source>
</evidence>
<dbReference type="PANTHER" id="PTHR33908:SF11">
    <property type="entry name" value="MEMBRANE PROTEIN"/>
    <property type="match status" value="1"/>
</dbReference>
<dbReference type="PANTHER" id="PTHR33908">
    <property type="entry name" value="MANNOSYLTRANSFERASE YKCB-RELATED"/>
    <property type="match status" value="1"/>
</dbReference>
<dbReference type="InterPro" id="IPR050297">
    <property type="entry name" value="LipidA_mod_glycosyltrf_83"/>
</dbReference>
<keyword evidence="3" id="KW-0328">Glycosyltransferase</keyword>
<feature type="transmembrane region" description="Helical" evidence="8">
    <location>
        <begin position="240"/>
        <end position="259"/>
    </location>
</feature>
<keyword evidence="4 10" id="KW-0808">Transferase</keyword>
<dbReference type="EMBL" id="LBSA01000012">
    <property type="protein sequence ID" value="KKQ09569.1"/>
    <property type="molecule type" value="Genomic_DNA"/>
</dbReference>
<proteinExistence type="predicted"/>
<feature type="domain" description="Glycosyltransferase RgtA/B/C/D-like" evidence="9">
    <location>
        <begin position="121"/>
        <end position="251"/>
    </location>
</feature>
<feature type="transmembrane region" description="Helical" evidence="8">
    <location>
        <begin position="128"/>
        <end position="146"/>
    </location>
</feature>
<comment type="caution">
    <text evidence="10">The sequence shown here is derived from an EMBL/GenBank/DDBJ whole genome shotgun (WGS) entry which is preliminary data.</text>
</comment>
<dbReference type="Pfam" id="PF13231">
    <property type="entry name" value="PMT_2"/>
    <property type="match status" value="1"/>
</dbReference>
<evidence type="ECO:0000256" key="8">
    <source>
        <dbReference type="SAM" id="Phobius"/>
    </source>
</evidence>
<feature type="transmembrane region" description="Helical" evidence="8">
    <location>
        <begin position="353"/>
        <end position="371"/>
    </location>
</feature>
<name>A0A0G0HBT0_9BACT</name>
<evidence type="ECO:0000256" key="4">
    <source>
        <dbReference type="ARBA" id="ARBA00022679"/>
    </source>
</evidence>
<sequence length="462" mass="53177">MDILDKFRNKDHFRNVLIIIIGLLIAYLGYFLRTQQFYQFPPSGDTQDELKAVFNGVNLIKYGVPRSWSWFEEYGDFPTEQIRNGQFRIVEPWFDEPPLFSLITGVYALSKGMDSLDKIDAGAMRWPMIKLAALNIFLLFLLIWLIRNPLEAIAGSLIYATVPTFVVGSRMPLSENMIVTCALASLICFVLYIRKNKIWFLILAGIIGSSAFLMKNTAIFIPTSLILLSIAYKQYKAASVVFGFALLSLIIWLGFGYFYNWPLFINLLVTYSGRELFQPTNIINLFEVFRIGEKVMDPDGWIIWGWISVIVYTLIDKQEEGEKISKLLLPLTIGSYLVYFMIMSGHLKGWYRIPFYPFLSWASAAFIIAIFKNPNILLSLFFLGIPVASSYIYGNGEIKWNDMGKKIFQYAFPLMVLPSFLYQIADTKRFKTAAQTIIVIAFIAAIIFNIRTILYFQSNFWY</sequence>
<dbReference type="Proteomes" id="UP000034492">
    <property type="component" value="Unassembled WGS sequence"/>
</dbReference>
<reference evidence="10 11" key="1">
    <citation type="journal article" date="2015" name="Nature">
        <title>rRNA introns, odd ribosomes, and small enigmatic genomes across a large radiation of phyla.</title>
        <authorList>
            <person name="Brown C.T."/>
            <person name="Hug L.A."/>
            <person name="Thomas B.C."/>
            <person name="Sharon I."/>
            <person name="Castelle C.J."/>
            <person name="Singh A."/>
            <person name="Wilkins M.J."/>
            <person name="Williams K.H."/>
            <person name="Banfield J.F."/>
        </authorList>
    </citation>
    <scope>NUCLEOTIDE SEQUENCE [LARGE SCALE GENOMIC DNA]</scope>
</reference>
<feature type="transmembrane region" description="Helical" evidence="8">
    <location>
        <begin position="152"/>
        <end position="169"/>
    </location>
</feature>
<feature type="transmembrane region" description="Helical" evidence="8">
    <location>
        <begin position="12"/>
        <end position="32"/>
    </location>
</feature>
<dbReference type="GO" id="GO:0005886">
    <property type="term" value="C:plasma membrane"/>
    <property type="evidence" value="ECO:0007669"/>
    <property type="project" value="UniProtKB-SubCell"/>
</dbReference>
<feature type="transmembrane region" description="Helical" evidence="8">
    <location>
        <begin position="376"/>
        <end position="395"/>
    </location>
</feature>
<evidence type="ECO:0000256" key="7">
    <source>
        <dbReference type="ARBA" id="ARBA00023136"/>
    </source>
</evidence>
<accession>A0A0G0HBT0</accession>
<evidence type="ECO:0000259" key="9">
    <source>
        <dbReference type="Pfam" id="PF13231"/>
    </source>
</evidence>
<gene>
    <name evidence="10" type="ORF">US19_C0012G0003</name>
</gene>
<evidence type="ECO:0000256" key="1">
    <source>
        <dbReference type="ARBA" id="ARBA00004651"/>
    </source>
</evidence>
<evidence type="ECO:0000256" key="3">
    <source>
        <dbReference type="ARBA" id="ARBA00022676"/>
    </source>
</evidence>
<feature type="transmembrane region" description="Helical" evidence="8">
    <location>
        <begin position="176"/>
        <end position="193"/>
    </location>
</feature>
<keyword evidence="7 8" id="KW-0472">Membrane</keyword>
<feature type="transmembrane region" description="Helical" evidence="8">
    <location>
        <begin position="327"/>
        <end position="347"/>
    </location>
</feature>
<dbReference type="GO" id="GO:0016763">
    <property type="term" value="F:pentosyltransferase activity"/>
    <property type="evidence" value="ECO:0007669"/>
    <property type="project" value="TreeGrafter"/>
</dbReference>
<protein>
    <submittedName>
        <fullName evidence="10">Glycosyl transferase family 39</fullName>
    </submittedName>
</protein>
<keyword evidence="2" id="KW-1003">Cell membrane</keyword>
<dbReference type="GO" id="GO:0009103">
    <property type="term" value="P:lipopolysaccharide biosynthetic process"/>
    <property type="evidence" value="ECO:0007669"/>
    <property type="project" value="UniProtKB-ARBA"/>
</dbReference>
<keyword evidence="5 8" id="KW-0812">Transmembrane</keyword>